<dbReference type="STRING" id="623281.SAMN05421747_11039"/>
<evidence type="ECO:0000313" key="1">
    <source>
        <dbReference type="EMBL" id="SFC39554.1"/>
    </source>
</evidence>
<dbReference type="InterPro" id="IPR017853">
    <property type="entry name" value="GH"/>
</dbReference>
<protein>
    <recommendedName>
        <fullName evidence="3">Agarase</fullName>
    </recommendedName>
</protein>
<dbReference type="RefSeq" id="WP_211657587.1">
    <property type="nucleotide sequence ID" value="NZ_FOLL01000010.1"/>
</dbReference>
<proteinExistence type="predicted"/>
<dbReference type="EMBL" id="FOLL01000010">
    <property type="protein sequence ID" value="SFC39554.1"/>
    <property type="molecule type" value="Genomic_DNA"/>
</dbReference>
<organism evidence="1 2">
    <name type="scientific">Parapedobacter composti</name>
    <dbReference type="NCBI Taxonomy" id="623281"/>
    <lineage>
        <taxon>Bacteria</taxon>
        <taxon>Pseudomonadati</taxon>
        <taxon>Bacteroidota</taxon>
        <taxon>Sphingobacteriia</taxon>
        <taxon>Sphingobacteriales</taxon>
        <taxon>Sphingobacteriaceae</taxon>
        <taxon>Parapedobacter</taxon>
    </lineage>
</organism>
<evidence type="ECO:0000313" key="2">
    <source>
        <dbReference type="Proteomes" id="UP000199577"/>
    </source>
</evidence>
<dbReference type="PROSITE" id="PS51257">
    <property type="entry name" value="PROKAR_LIPOPROTEIN"/>
    <property type="match status" value="1"/>
</dbReference>
<evidence type="ECO:0008006" key="3">
    <source>
        <dbReference type="Google" id="ProtNLM"/>
    </source>
</evidence>
<dbReference type="SUPFAM" id="SSF51445">
    <property type="entry name" value="(Trans)glycosidases"/>
    <property type="match status" value="1"/>
</dbReference>
<gene>
    <name evidence="1" type="ORF">SAMN05421747_11039</name>
</gene>
<sequence length="483" mass="55686">MIKHIPSRPAVMAGFFLGLIGLASCTASRSEQADGPRYRMVKARPNADSMQWIEYTAKTVDRLPAIIKENPETGVFGGWKIATSQGTGFFRVEKKGNRWWLVDPEGYPFIHRGVAVFRPGRSVTQQSSLVAKYGIRAQWANQESQLLISHGFNGTGAWSDHGLLREQQIPLVYTIIVNPMGSYKADHLKKFGGKYEEAGWQGYRFDLVMVFDPEFDRYVEDAIKPIAEYAEDKYLLGYYTDNELPWKNDALDRHLTKLGTEEPGYRAAREWFDRRRGKNATVADITDEDRAAFNAFYFETYMQKVTRAIRKYDPNHLYLGCRFNQEKEELSSPEIFKVAGKYMDVISINHYRKWEPDQTQMANWEAWSGKPFLITEWYTKGEDSGLPNRTGAGWNVPTQADRGYFYQNFALELIKSKACVGWHWFTYQDNDPQDLTTDPSNRDSNKGIVDSRYNPYLPLLAQMKMLNNRVYGLIEYFDAGKSF</sequence>
<dbReference type="Gene3D" id="3.20.20.80">
    <property type="entry name" value="Glycosidases"/>
    <property type="match status" value="1"/>
</dbReference>
<name>A0A1I1ITH6_9SPHI</name>
<keyword evidence="2" id="KW-1185">Reference proteome</keyword>
<accession>A0A1I1ITH6</accession>
<dbReference type="Proteomes" id="UP000199577">
    <property type="component" value="Unassembled WGS sequence"/>
</dbReference>
<dbReference type="AlphaFoldDB" id="A0A1I1ITH6"/>
<reference evidence="2" key="1">
    <citation type="submission" date="2016-10" db="EMBL/GenBank/DDBJ databases">
        <authorList>
            <person name="Varghese N."/>
            <person name="Submissions S."/>
        </authorList>
    </citation>
    <scope>NUCLEOTIDE SEQUENCE [LARGE SCALE GENOMIC DNA]</scope>
    <source>
        <strain evidence="2">DSM 22900</strain>
    </source>
</reference>